<dbReference type="Pfam" id="PF01398">
    <property type="entry name" value="JAB"/>
    <property type="match status" value="1"/>
</dbReference>
<dbReference type="InterPro" id="IPR000555">
    <property type="entry name" value="JAMM/MPN+_dom"/>
</dbReference>
<dbReference type="OrthoDB" id="1378at2759"/>
<feature type="domain" description="JAB1/MPN/MOV34 metalloenzyme" evidence="2">
    <location>
        <begin position="1"/>
        <end position="82"/>
    </location>
</feature>
<dbReference type="PANTHER" id="PTHR10540:SF8">
    <property type="entry name" value="COP9 SIGNALOSOME COMPLEX SUBUNIT 6"/>
    <property type="match status" value="1"/>
</dbReference>
<organism evidence="3 4">
    <name type="scientific">Syncephalis pseudoplumigaleata</name>
    <dbReference type="NCBI Taxonomy" id="1712513"/>
    <lineage>
        <taxon>Eukaryota</taxon>
        <taxon>Fungi</taxon>
        <taxon>Fungi incertae sedis</taxon>
        <taxon>Zoopagomycota</taxon>
        <taxon>Zoopagomycotina</taxon>
        <taxon>Zoopagomycetes</taxon>
        <taxon>Zoopagales</taxon>
        <taxon>Piptocephalidaceae</taxon>
        <taxon>Syncephalis</taxon>
    </lineage>
</organism>
<dbReference type="EMBL" id="KZ989449">
    <property type="protein sequence ID" value="RKP26340.1"/>
    <property type="molecule type" value="Genomic_DNA"/>
</dbReference>
<keyword evidence="4" id="KW-1185">Reference proteome</keyword>
<gene>
    <name evidence="3" type="ORF">SYNPS1DRAFT_21877</name>
</gene>
<protein>
    <recommendedName>
        <fullName evidence="2">JAB1/MPN/MOV34 metalloenzyme domain-containing protein</fullName>
    </recommendedName>
</protein>
<dbReference type="PANTHER" id="PTHR10540">
    <property type="entry name" value="EUKARYOTIC TRANSLATION INITIATION FACTOR 3 SUBUNIT F-RELATED"/>
    <property type="match status" value="1"/>
</dbReference>
<dbReference type="GO" id="GO:0008237">
    <property type="term" value="F:metallopeptidase activity"/>
    <property type="evidence" value="ECO:0007669"/>
    <property type="project" value="InterPro"/>
</dbReference>
<dbReference type="GO" id="GO:0008180">
    <property type="term" value="C:COP9 signalosome"/>
    <property type="evidence" value="ECO:0007669"/>
    <property type="project" value="TreeGrafter"/>
</dbReference>
<proteinExistence type="inferred from homology"/>
<evidence type="ECO:0000259" key="2">
    <source>
        <dbReference type="Pfam" id="PF01398"/>
    </source>
</evidence>
<evidence type="ECO:0000256" key="1">
    <source>
        <dbReference type="ARBA" id="ARBA00010893"/>
    </source>
</evidence>
<comment type="similarity">
    <text evidence="1">Belongs to the peptidase M67A family. CSN6 subfamily.</text>
</comment>
<evidence type="ECO:0000313" key="3">
    <source>
        <dbReference type="EMBL" id="RKP26340.1"/>
    </source>
</evidence>
<reference evidence="4" key="1">
    <citation type="journal article" date="2018" name="Nat. Microbiol.">
        <title>Leveraging single-cell genomics to expand the fungal tree of life.</title>
        <authorList>
            <person name="Ahrendt S.R."/>
            <person name="Quandt C.A."/>
            <person name="Ciobanu D."/>
            <person name="Clum A."/>
            <person name="Salamov A."/>
            <person name="Andreopoulos B."/>
            <person name="Cheng J.F."/>
            <person name="Woyke T."/>
            <person name="Pelin A."/>
            <person name="Henrissat B."/>
            <person name="Reynolds N.K."/>
            <person name="Benny G.L."/>
            <person name="Smith M.E."/>
            <person name="James T.Y."/>
            <person name="Grigoriev I.V."/>
        </authorList>
    </citation>
    <scope>NUCLEOTIDE SEQUENCE [LARGE SCALE GENOMIC DNA]</scope>
    <source>
        <strain evidence="4">Benny S71-1</strain>
    </source>
</reference>
<sequence>MGALYGTQDGRDISIHTTYELLCKRTEEGRHTIDVEYYMNKADQMKQVLAGFDVLGWYLVTTEPMRALELDLHQRMQEYNENPLYLRLNPEQANLTTGTLPATIYDTEMAAAVSSGSLRAIYLSPKSNTDAYLDYLRNYKDTTPAFYIKYHIKGSCTAGNDSPLRYSYCWREKIPLMSTVPREPYCLVLDNTSTTQQATVTFYFTSS</sequence>
<accession>A0A4P9Z466</accession>
<evidence type="ECO:0000313" key="4">
    <source>
        <dbReference type="Proteomes" id="UP000278143"/>
    </source>
</evidence>
<dbReference type="AlphaFoldDB" id="A0A4P9Z466"/>
<name>A0A4P9Z466_9FUNG</name>
<dbReference type="Gene3D" id="3.40.140.10">
    <property type="entry name" value="Cytidine Deaminase, domain 2"/>
    <property type="match status" value="1"/>
</dbReference>
<dbReference type="Proteomes" id="UP000278143">
    <property type="component" value="Unassembled WGS sequence"/>
</dbReference>